<evidence type="ECO:0000256" key="5">
    <source>
        <dbReference type="ARBA" id="ARBA00023040"/>
    </source>
</evidence>
<keyword evidence="12" id="KW-1185">Reference proteome</keyword>
<dbReference type="GO" id="GO:0045202">
    <property type="term" value="C:synapse"/>
    <property type="evidence" value="ECO:0007669"/>
    <property type="project" value="GOC"/>
</dbReference>
<dbReference type="GO" id="GO:0007268">
    <property type="term" value="P:chemical synaptic transmission"/>
    <property type="evidence" value="ECO:0007669"/>
    <property type="project" value="TreeGrafter"/>
</dbReference>
<feature type="transmembrane region" description="Helical" evidence="9">
    <location>
        <begin position="52"/>
        <end position="72"/>
    </location>
</feature>
<evidence type="ECO:0000259" key="10">
    <source>
        <dbReference type="PROSITE" id="PS50262"/>
    </source>
</evidence>
<organism evidence="11 12">
    <name type="scientific">Allacma fusca</name>
    <dbReference type="NCBI Taxonomy" id="39272"/>
    <lineage>
        <taxon>Eukaryota</taxon>
        <taxon>Metazoa</taxon>
        <taxon>Ecdysozoa</taxon>
        <taxon>Arthropoda</taxon>
        <taxon>Hexapoda</taxon>
        <taxon>Collembola</taxon>
        <taxon>Symphypleona</taxon>
        <taxon>Sminthuridae</taxon>
        <taxon>Allacma</taxon>
    </lineage>
</organism>
<protein>
    <recommendedName>
        <fullName evidence="10">G-protein coupled receptors family 1 profile domain-containing protein</fullName>
    </recommendedName>
</protein>
<accession>A0A8J2JKG6</accession>
<feature type="domain" description="G-protein coupled receptors family 1 profile" evidence="10">
    <location>
        <begin position="34"/>
        <end position="278"/>
    </location>
</feature>
<dbReference type="GO" id="GO:0030425">
    <property type="term" value="C:dendrite"/>
    <property type="evidence" value="ECO:0007669"/>
    <property type="project" value="TreeGrafter"/>
</dbReference>
<evidence type="ECO:0000256" key="9">
    <source>
        <dbReference type="SAM" id="Phobius"/>
    </source>
</evidence>
<comment type="caution">
    <text evidence="11">The sequence shown here is derived from an EMBL/GenBank/DDBJ whole genome shotgun (WGS) entry which is preliminary data.</text>
</comment>
<keyword evidence="7" id="KW-0675">Receptor</keyword>
<feature type="transmembrane region" description="Helical" evidence="9">
    <location>
        <begin position="92"/>
        <end position="115"/>
    </location>
</feature>
<keyword evidence="3 9" id="KW-0812">Transmembrane</keyword>
<evidence type="ECO:0000256" key="7">
    <source>
        <dbReference type="ARBA" id="ARBA00023170"/>
    </source>
</evidence>
<feature type="transmembrane region" description="Helical" evidence="9">
    <location>
        <begin position="256"/>
        <end position="280"/>
    </location>
</feature>
<evidence type="ECO:0000256" key="2">
    <source>
        <dbReference type="ARBA" id="ARBA00022475"/>
    </source>
</evidence>
<dbReference type="InterPro" id="IPR017452">
    <property type="entry name" value="GPCR_Rhodpsn_7TM"/>
</dbReference>
<dbReference type="OrthoDB" id="9894375at2759"/>
<dbReference type="AlphaFoldDB" id="A0A8J2JKG6"/>
<feature type="transmembrane region" description="Helical" evidence="9">
    <location>
        <begin position="127"/>
        <end position="148"/>
    </location>
</feature>
<feature type="transmembrane region" description="Helical" evidence="9">
    <location>
        <begin position="22"/>
        <end position="45"/>
    </location>
</feature>
<keyword evidence="6 9" id="KW-0472">Membrane</keyword>
<dbReference type="GO" id="GO:0004993">
    <property type="term" value="F:G protein-coupled serotonin receptor activity"/>
    <property type="evidence" value="ECO:0007669"/>
    <property type="project" value="TreeGrafter"/>
</dbReference>
<evidence type="ECO:0000256" key="3">
    <source>
        <dbReference type="ARBA" id="ARBA00022692"/>
    </source>
</evidence>
<keyword evidence="2" id="KW-1003">Cell membrane</keyword>
<keyword evidence="4 9" id="KW-1133">Transmembrane helix</keyword>
<name>A0A8J2JKG6_9HEXA</name>
<gene>
    <name evidence="11" type="ORF">AFUS01_LOCUS9877</name>
</gene>
<dbReference type="GO" id="GO:0007187">
    <property type="term" value="P:G protein-coupled receptor signaling pathway, coupled to cyclic nucleotide second messenger"/>
    <property type="evidence" value="ECO:0007669"/>
    <property type="project" value="TreeGrafter"/>
</dbReference>
<dbReference type="SUPFAM" id="SSF81321">
    <property type="entry name" value="Family A G protein-coupled receptor-like"/>
    <property type="match status" value="1"/>
</dbReference>
<evidence type="ECO:0000256" key="1">
    <source>
        <dbReference type="ARBA" id="ARBA00004651"/>
    </source>
</evidence>
<dbReference type="Proteomes" id="UP000708208">
    <property type="component" value="Unassembled WGS sequence"/>
</dbReference>
<evidence type="ECO:0000313" key="11">
    <source>
        <dbReference type="EMBL" id="CAG7720607.1"/>
    </source>
</evidence>
<feature type="transmembrane region" description="Helical" evidence="9">
    <location>
        <begin position="218"/>
        <end position="244"/>
    </location>
</feature>
<dbReference type="PANTHER" id="PTHR24247">
    <property type="entry name" value="5-HYDROXYTRYPTAMINE RECEPTOR"/>
    <property type="match status" value="1"/>
</dbReference>
<proteinExistence type="predicted"/>
<feature type="transmembrane region" description="Helical" evidence="9">
    <location>
        <begin position="174"/>
        <end position="198"/>
    </location>
</feature>
<dbReference type="GO" id="GO:0005886">
    <property type="term" value="C:plasma membrane"/>
    <property type="evidence" value="ECO:0007669"/>
    <property type="project" value="UniProtKB-SubCell"/>
</dbReference>
<evidence type="ECO:0000313" key="12">
    <source>
        <dbReference type="Proteomes" id="UP000708208"/>
    </source>
</evidence>
<sequence length="324" mass="37134">MTLIAKTEAISSYDQIRRILEWVHLAMQAIAMGFNFIILLSMCWCKRPIKTALYFPMSLALADGILMATFSLDLGWRLTRCVDVMIDILSHSWILIPILHIVEIEFTIWYAVAFPDRYTSFMTGKKIGALVLIAWFGPITLIVGYFGFGTSAGNDIIGWDCKNYFFVYDNNWRIILAVIFSISLMVILLMDIYTFVLLKKFQQQQAGQNLQFGKCQRYVMCTFHGILISYLVGWAPYCVTYFILCEDCVQISEEAVMISFFVTKSLVILKALFSPFLYALRFRNIREALVQTVGCCGPLRNACRCCVQNSREEAIQMDNINNNP</sequence>
<dbReference type="GO" id="GO:0030594">
    <property type="term" value="F:neurotransmitter receptor activity"/>
    <property type="evidence" value="ECO:0007669"/>
    <property type="project" value="TreeGrafter"/>
</dbReference>
<evidence type="ECO:0000256" key="4">
    <source>
        <dbReference type="ARBA" id="ARBA00022989"/>
    </source>
</evidence>
<dbReference type="PROSITE" id="PS50262">
    <property type="entry name" value="G_PROTEIN_RECEP_F1_2"/>
    <property type="match status" value="1"/>
</dbReference>
<dbReference type="EMBL" id="CAJVCH010071991">
    <property type="protein sequence ID" value="CAG7720607.1"/>
    <property type="molecule type" value="Genomic_DNA"/>
</dbReference>
<evidence type="ECO:0000256" key="6">
    <source>
        <dbReference type="ARBA" id="ARBA00023136"/>
    </source>
</evidence>
<keyword evidence="5" id="KW-0297">G-protein coupled receptor</keyword>
<keyword evidence="8" id="KW-0807">Transducer</keyword>
<comment type="subcellular location">
    <subcellularLocation>
        <location evidence="1">Cell membrane</location>
        <topology evidence="1">Multi-pass membrane protein</topology>
    </subcellularLocation>
</comment>
<reference evidence="11" key="1">
    <citation type="submission" date="2021-06" db="EMBL/GenBank/DDBJ databases">
        <authorList>
            <person name="Hodson N. C."/>
            <person name="Mongue J. A."/>
            <person name="Jaron S. K."/>
        </authorList>
    </citation>
    <scope>NUCLEOTIDE SEQUENCE</scope>
</reference>
<evidence type="ECO:0000256" key="8">
    <source>
        <dbReference type="ARBA" id="ARBA00023224"/>
    </source>
</evidence>